<reference evidence="2 3" key="1">
    <citation type="submission" date="2014-01" db="EMBL/GenBank/DDBJ databases">
        <authorList>
            <person name="Zuccon D."/>
        </authorList>
    </citation>
    <scope>NUCLEOTIDE SEQUENCE [LARGE SCALE GENOMIC DNA]</scope>
    <source>
        <strain evidence="2 3">Y31</strain>
    </source>
</reference>
<gene>
    <name evidence="2" type="ORF">F480_07925</name>
</gene>
<protein>
    <recommendedName>
        <fullName evidence="4">Lipoprotein</fullName>
    </recommendedName>
</protein>
<feature type="chain" id="PRO_5008100042" description="Lipoprotein" evidence="1">
    <location>
        <begin position="33"/>
        <end position="50"/>
    </location>
</feature>
<dbReference type="PROSITE" id="PS51257">
    <property type="entry name" value="PROKAR_LIPOPROTEIN"/>
    <property type="match status" value="1"/>
</dbReference>
<feature type="signal peptide" evidence="1">
    <location>
        <begin position="1"/>
        <end position="32"/>
    </location>
</feature>
<keyword evidence="1" id="KW-0732">Signal</keyword>
<dbReference type="EMBL" id="JACI01000002">
    <property type="protein sequence ID" value="OAQ14296.1"/>
    <property type="molecule type" value="Genomic_DNA"/>
</dbReference>
<evidence type="ECO:0000313" key="3">
    <source>
        <dbReference type="Proteomes" id="UP000078358"/>
    </source>
</evidence>
<dbReference type="RefSeq" id="WP_015433307.1">
    <property type="nucleotide sequence ID" value="NZ_JACI01000002.1"/>
</dbReference>
<comment type="caution">
    <text evidence="2">The sequence shown here is derived from an EMBL/GenBank/DDBJ whole genome shotgun (WGS) entry which is preliminary data.</text>
</comment>
<name>A0A179CWK7_BIBTR</name>
<organism evidence="2 3">
    <name type="scientific">Bibersteinia trehalosi Y31</name>
    <dbReference type="NCBI Taxonomy" id="1261658"/>
    <lineage>
        <taxon>Bacteria</taxon>
        <taxon>Pseudomonadati</taxon>
        <taxon>Pseudomonadota</taxon>
        <taxon>Gammaproteobacteria</taxon>
        <taxon>Pasteurellales</taxon>
        <taxon>Pasteurellaceae</taxon>
        <taxon>Bibersteinia</taxon>
    </lineage>
</organism>
<dbReference type="PATRIC" id="fig|1261658.3.peg.1584"/>
<sequence>MQKLIFLITSTCLLSGCLVTSVVGAAASVAGAAVSTAVTVVDAVTPDITD</sequence>
<dbReference type="Proteomes" id="UP000078358">
    <property type="component" value="Unassembled WGS sequence"/>
</dbReference>
<dbReference type="AlphaFoldDB" id="A0A179CWK7"/>
<evidence type="ECO:0008006" key="4">
    <source>
        <dbReference type="Google" id="ProtNLM"/>
    </source>
</evidence>
<evidence type="ECO:0000256" key="1">
    <source>
        <dbReference type="SAM" id="SignalP"/>
    </source>
</evidence>
<evidence type="ECO:0000313" key="2">
    <source>
        <dbReference type="EMBL" id="OAQ14296.1"/>
    </source>
</evidence>
<accession>A0A179CWK7</accession>
<proteinExistence type="predicted"/>